<proteinExistence type="predicted"/>
<accession>A0A9N7UEN6</accession>
<keyword evidence="2" id="KW-1185">Reference proteome</keyword>
<reference evidence="1" key="1">
    <citation type="submission" date="2020-03" db="EMBL/GenBank/DDBJ databases">
        <authorList>
            <person name="Weist P."/>
        </authorList>
    </citation>
    <scope>NUCLEOTIDE SEQUENCE</scope>
</reference>
<protein>
    <submittedName>
        <fullName evidence="1">Uncharacterized protein</fullName>
    </submittedName>
</protein>
<name>A0A9N7UEN6_PLEPL</name>
<evidence type="ECO:0000313" key="1">
    <source>
        <dbReference type="EMBL" id="CAB1428638.1"/>
    </source>
</evidence>
<gene>
    <name evidence="1" type="ORF">PLEPLA_LOCUS16612</name>
</gene>
<dbReference type="AlphaFoldDB" id="A0A9N7UEN6"/>
<organism evidence="1 2">
    <name type="scientific">Pleuronectes platessa</name>
    <name type="common">European plaice</name>
    <dbReference type="NCBI Taxonomy" id="8262"/>
    <lineage>
        <taxon>Eukaryota</taxon>
        <taxon>Metazoa</taxon>
        <taxon>Chordata</taxon>
        <taxon>Craniata</taxon>
        <taxon>Vertebrata</taxon>
        <taxon>Euteleostomi</taxon>
        <taxon>Actinopterygii</taxon>
        <taxon>Neopterygii</taxon>
        <taxon>Teleostei</taxon>
        <taxon>Neoteleostei</taxon>
        <taxon>Acanthomorphata</taxon>
        <taxon>Carangaria</taxon>
        <taxon>Pleuronectiformes</taxon>
        <taxon>Pleuronectoidei</taxon>
        <taxon>Pleuronectidae</taxon>
        <taxon>Pleuronectes</taxon>
    </lineage>
</organism>
<dbReference type="EMBL" id="CADEAL010001074">
    <property type="protein sequence ID" value="CAB1428638.1"/>
    <property type="molecule type" value="Genomic_DNA"/>
</dbReference>
<comment type="caution">
    <text evidence="1">The sequence shown here is derived from an EMBL/GenBank/DDBJ whole genome shotgun (WGS) entry which is preliminary data.</text>
</comment>
<sequence>MPAQRSHDLWLSRFHREESEQLIGRDTDTTQEPVLHGSVLDSKLHVKRREVKTLGDRTCPVMSPEAQTKLRLVLVAQSLRSAARHDSACFREAAFYFRTKTGFGQRAGHKVLFGSDKMFFSSDFAFEAALRTTCHHKHD</sequence>
<dbReference type="Proteomes" id="UP001153269">
    <property type="component" value="Unassembled WGS sequence"/>
</dbReference>
<evidence type="ECO:0000313" key="2">
    <source>
        <dbReference type="Proteomes" id="UP001153269"/>
    </source>
</evidence>